<comment type="caution">
    <text evidence="3">The sequence shown here is derived from an EMBL/GenBank/DDBJ whole genome shotgun (WGS) entry which is preliminary data.</text>
</comment>
<dbReference type="InterPro" id="IPR027921">
    <property type="entry name" value="NOPCHAP1"/>
</dbReference>
<evidence type="ECO:0000313" key="3">
    <source>
        <dbReference type="EMBL" id="CAF1645570.1"/>
    </source>
</evidence>
<dbReference type="Proteomes" id="UP000663877">
    <property type="component" value="Unassembled WGS sequence"/>
</dbReference>
<sequence length="182" mass="20689">MTDDSSSSPPKNLSSWNFNELNHDDESNSSSDFFSVLKKNVAKHVYLDEHIPSNPNNATKNCLNEQSTTTIRIDSSDLISRCKNFLPLLTDANRTLFSKIESGENVRIELDSDEDEQRPIEMNLMFCPNVDTSSQSEDSSDDENNDEKIESTLLQLPKKKTSVNIVEIESTDDKKYEYIVKN</sequence>
<evidence type="ECO:0000313" key="2">
    <source>
        <dbReference type="EMBL" id="CAF1505102.1"/>
    </source>
</evidence>
<protein>
    <submittedName>
        <fullName evidence="3">Uncharacterized protein</fullName>
    </submittedName>
</protein>
<dbReference type="Pfam" id="PF15370">
    <property type="entry name" value="NOPCHAP1"/>
    <property type="match status" value="1"/>
</dbReference>
<dbReference type="GO" id="GO:0000492">
    <property type="term" value="P:box C/D snoRNP assembly"/>
    <property type="evidence" value="ECO:0007669"/>
    <property type="project" value="InterPro"/>
</dbReference>
<evidence type="ECO:0000256" key="1">
    <source>
        <dbReference type="SAM" id="MobiDB-lite"/>
    </source>
</evidence>
<name>A0A816EE77_9BILA</name>
<dbReference type="EMBL" id="CAJNOM010003432">
    <property type="protein sequence ID" value="CAF1645570.1"/>
    <property type="molecule type" value="Genomic_DNA"/>
</dbReference>
<dbReference type="OrthoDB" id="10043465at2759"/>
<reference evidence="3" key="1">
    <citation type="submission" date="2021-02" db="EMBL/GenBank/DDBJ databases">
        <authorList>
            <person name="Nowell W R."/>
        </authorList>
    </citation>
    <scope>NUCLEOTIDE SEQUENCE</scope>
</reference>
<organism evidence="3 4">
    <name type="scientific">Adineta steineri</name>
    <dbReference type="NCBI Taxonomy" id="433720"/>
    <lineage>
        <taxon>Eukaryota</taxon>
        <taxon>Metazoa</taxon>
        <taxon>Spiralia</taxon>
        <taxon>Gnathifera</taxon>
        <taxon>Rotifera</taxon>
        <taxon>Eurotatoria</taxon>
        <taxon>Bdelloidea</taxon>
        <taxon>Adinetida</taxon>
        <taxon>Adinetidae</taxon>
        <taxon>Adineta</taxon>
    </lineage>
</organism>
<dbReference type="Proteomes" id="UP000663832">
    <property type="component" value="Unassembled WGS sequence"/>
</dbReference>
<dbReference type="AlphaFoldDB" id="A0A816EE77"/>
<accession>A0A816EE77</accession>
<keyword evidence="4" id="KW-1185">Reference proteome</keyword>
<gene>
    <name evidence="2" type="ORF">BJG266_LOCUS43396</name>
    <name evidence="3" type="ORF">QVE165_LOCUS60311</name>
</gene>
<proteinExistence type="predicted"/>
<evidence type="ECO:0000313" key="4">
    <source>
        <dbReference type="Proteomes" id="UP000663832"/>
    </source>
</evidence>
<dbReference type="EMBL" id="CAJNOI010003091">
    <property type="protein sequence ID" value="CAF1505102.1"/>
    <property type="molecule type" value="Genomic_DNA"/>
</dbReference>
<dbReference type="PANTHER" id="PTHR38489:SF1">
    <property type="entry name" value="HISTONE CHAPERONE DOMAIN-CONTAINING PROTEIN"/>
    <property type="match status" value="1"/>
</dbReference>
<feature type="region of interest" description="Disordered" evidence="1">
    <location>
        <begin position="129"/>
        <end position="153"/>
    </location>
</feature>
<dbReference type="PANTHER" id="PTHR38489">
    <property type="entry name" value="HISTONE CHAPERONE DOMAIN-CONTAINING PROTEIN"/>
    <property type="match status" value="1"/>
</dbReference>